<feature type="domain" description="Mannitol dehydrogenase C-terminal" evidence="8">
    <location>
        <begin position="248"/>
        <end position="398"/>
    </location>
</feature>
<dbReference type="PROSITE" id="PS00974">
    <property type="entry name" value="MANNITOL_DHGENASE"/>
    <property type="match status" value="1"/>
</dbReference>
<keyword evidence="5" id="KW-0520">NAD</keyword>
<dbReference type="PANTHER" id="PTHR43362:SF1">
    <property type="entry name" value="MANNITOL DEHYDROGENASE 2-RELATED"/>
    <property type="match status" value="1"/>
</dbReference>
<gene>
    <name evidence="9" type="ORF">GCM10022255_053790</name>
</gene>
<feature type="domain" description="Mannitol dehydrogenase N-terminal" evidence="7">
    <location>
        <begin position="26"/>
        <end position="239"/>
    </location>
</feature>
<evidence type="ECO:0000256" key="6">
    <source>
        <dbReference type="ARBA" id="ARBA00048615"/>
    </source>
</evidence>
<keyword evidence="10" id="KW-1185">Reference proteome</keyword>
<accession>A0ABP8DDT9</accession>
<dbReference type="InterPro" id="IPR023027">
    <property type="entry name" value="Mannitol_DH_CS"/>
</dbReference>
<evidence type="ECO:0000259" key="8">
    <source>
        <dbReference type="Pfam" id="PF08125"/>
    </source>
</evidence>
<protein>
    <recommendedName>
        <fullName evidence="3">Mannitol-1-phosphate 5-dehydrogenase</fullName>
        <ecNumber evidence="2">1.1.1.17</ecNumber>
    </recommendedName>
</protein>
<dbReference type="Proteomes" id="UP001500620">
    <property type="component" value="Unassembled WGS sequence"/>
</dbReference>
<proteinExistence type="inferred from homology"/>
<evidence type="ECO:0000256" key="2">
    <source>
        <dbReference type="ARBA" id="ARBA00012939"/>
    </source>
</evidence>
<name>A0ABP8DDT9_9ACTN</name>
<dbReference type="InterPro" id="IPR050988">
    <property type="entry name" value="Mannitol_DH/Oxidoreductase"/>
</dbReference>
<comment type="similarity">
    <text evidence="1">Belongs to the mannitol dehydrogenase family.</text>
</comment>
<evidence type="ECO:0000259" key="7">
    <source>
        <dbReference type="Pfam" id="PF01232"/>
    </source>
</evidence>
<dbReference type="InterPro" id="IPR000669">
    <property type="entry name" value="Mannitol_DH"/>
</dbReference>
<evidence type="ECO:0000256" key="4">
    <source>
        <dbReference type="ARBA" id="ARBA00023002"/>
    </source>
</evidence>
<dbReference type="EC" id="1.1.1.17" evidence="2"/>
<comment type="caution">
    <text evidence="9">The sequence shown here is derived from an EMBL/GenBank/DDBJ whole genome shotgun (WGS) entry which is preliminary data.</text>
</comment>
<keyword evidence="4" id="KW-0560">Oxidoreductase</keyword>
<dbReference type="Gene3D" id="1.10.1040.10">
    <property type="entry name" value="N-(1-d-carboxylethyl)-l-norvaline Dehydrogenase, domain 2"/>
    <property type="match status" value="1"/>
</dbReference>
<dbReference type="Gene3D" id="3.40.50.720">
    <property type="entry name" value="NAD(P)-binding Rossmann-like Domain"/>
    <property type="match status" value="1"/>
</dbReference>
<dbReference type="PRINTS" id="PR00084">
    <property type="entry name" value="MTLDHDRGNASE"/>
</dbReference>
<dbReference type="SUPFAM" id="SSF48179">
    <property type="entry name" value="6-phosphogluconate dehydrogenase C-terminal domain-like"/>
    <property type="match status" value="1"/>
</dbReference>
<sequence length="442" mass="47258">MERLSRRTLDGLDHRPAIRPGDAGVGVVHLGLGAFHRAHQAVFTEDAIAKGGGDWAIAAVAPSSRSVLDPLIEQDLLYSVLTLDAERVRPRVLGVHAAALHAAGDPAGVEARLADPAVRVVTLTVTEKAYSRDSAIFRLLVRGLRARGGAPVALLSCDNLPSNGRRLRELVVAELGESIVESVGFPCSMVDRIVPASTEGTYAMAQAALGVVDRAAVAAEPFSQWVIEDDFPADRPAWELAGAIFTDDVASWERLKLRMLNGVHSALAYLGALAGAPTIDRALALPGMRAAMESFIRTDIAPTLRPPEGLSIQRYGESVLERFSNPALRHRTLQVAMDGTQKLPQRLLGTIADRRAAGATPRYAALVLAAWMRFVRGRADDGTPLPLDDPLADRLRAAPSLLELDAVFPPGFADDAELRAELDEWGKALQRHGVVGTLGALP</sequence>
<dbReference type="InterPro" id="IPR013118">
    <property type="entry name" value="Mannitol_DH_C"/>
</dbReference>
<dbReference type="Pfam" id="PF01232">
    <property type="entry name" value="Mannitol_dh"/>
    <property type="match status" value="1"/>
</dbReference>
<dbReference type="RefSeq" id="WP_345130380.1">
    <property type="nucleotide sequence ID" value="NZ_BAABAT010000015.1"/>
</dbReference>
<dbReference type="InterPro" id="IPR036291">
    <property type="entry name" value="NAD(P)-bd_dom_sf"/>
</dbReference>
<evidence type="ECO:0000256" key="3">
    <source>
        <dbReference type="ARBA" id="ARBA00016219"/>
    </source>
</evidence>
<dbReference type="Pfam" id="PF08125">
    <property type="entry name" value="Mannitol_dh_C"/>
    <property type="match status" value="1"/>
</dbReference>
<evidence type="ECO:0000256" key="5">
    <source>
        <dbReference type="ARBA" id="ARBA00023027"/>
    </source>
</evidence>
<dbReference type="EMBL" id="BAABAT010000015">
    <property type="protein sequence ID" value="GAA4253331.1"/>
    <property type="molecule type" value="Genomic_DNA"/>
</dbReference>
<dbReference type="SUPFAM" id="SSF51735">
    <property type="entry name" value="NAD(P)-binding Rossmann-fold domains"/>
    <property type="match status" value="1"/>
</dbReference>
<dbReference type="PANTHER" id="PTHR43362">
    <property type="entry name" value="MANNITOL DEHYDROGENASE DSF1-RELATED"/>
    <property type="match status" value="1"/>
</dbReference>
<dbReference type="InterPro" id="IPR013131">
    <property type="entry name" value="Mannitol_DH_N"/>
</dbReference>
<dbReference type="InterPro" id="IPR008927">
    <property type="entry name" value="6-PGluconate_DH-like_C_sf"/>
</dbReference>
<organism evidence="9 10">
    <name type="scientific">Dactylosporangium darangshiense</name>
    <dbReference type="NCBI Taxonomy" id="579108"/>
    <lineage>
        <taxon>Bacteria</taxon>
        <taxon>Bacillati</taxon>
        <taxon>Actinomycetota</taxon>
        <taxon>Actinomycetes</taxon>
        <taxon>Micromonosporales</taxon>
        <taxon>Micromonosporaceae</taxon>
        <taxon>Dactylosporangium</taxon>
    </lineage>
</organism>
<evidence type="ECO:0000313" key="10">
    <source>
        <dbReference type="Proteomes" id="UP001500620"/>
    </source>
</evidence>
<comment type="catalytic activity">
    <reaction evidence="6">
        <text>D-mannitol 1-phosphate + NAD(+) = beta-D-fructose 6-phosphate + NADH + H(+)</text>
        <dbReference type="Rhea" id="RHEA:19661"/>
        <dbReference type="ChEBI" id="CHEBI:15378"/>
        <dbReference type="ChEBI" id="CHEBI:57540"/>
        <dbReference type="ChEBI" id="CHEBI:57634"/>
        <dbReference type="ChEBI" id="CHEBI:57945"/>
        <dbReference type="ChEBI" id="CHEBI:61381"/>
        <dbReference type="EC" id="1.1.1.17"/>
    </reaction>
</comment>
<reference evidence="10" key="1">
    <citation type="journal article" date="2019" name="Int. J. Syst. Evol. Microbiol.">
        <title>The Global Catalogue of Microorganisms (GCM) 10K type strain sequencing project: providing services to taxonomists for standard genome sequencing and annotation.</title>
        <authorList>
            <consortium name="The Broad Institute Genomics Platform"/>
            <consortium name="The Broad Institute Genome Sequencing Center for Infectious Disease"/>
            <person name="Wu L."/>
            <person name="Ma J."/>
        </authorList>
    </citation>
    <scope>NUCLEOTIDE SEQUENCE [LARGE SCALE GENOMIC DNA]</scope>
    <source>
        <strain evidence="10">JCM 17441</strain>
    </source>
</reference>
<evidence type="ECO:0000256" key="1">
    <source>
        <dbReference type="ARBA" id="ARBA00006541"/>
    </source>
</evidence>
<evidence type="ECO:0000313" key="9">
    <source>
        <dbReference type="EMBL" id="GAA4253331.1"/>
    </source>
</evidence>
<dbReference type="InterPro" id="IPR013328">
    <property type="entry name" value="6PGD_dom2"/>
</dbReference>